<reference evidence="2" key="1">
    <citation type="submission" date="2021-09" db="EMBL/GenBank/DDBJ databases">
        <authorList>
            <person name="Martin H S."/>
        </authorList>
    </citation>
    <scope>NUCLEOTIDE SEQUENCE</scope>
</reference>
<organism evidence="2 3">
    <name type="scientific">Danaus chrysippus</name>
    <name type="common">African queen</name>
    <dbReference type="NCBI Taxonomy" id="151541"/>
    <lineage>
        <taxon>Eukaryota</taxon>
        <taxon>Metazoa</taxon>
        <taxon>Ecdysozoa</taxon>
        <taxon>Arthropoda</taxon>
        <taxon>Hexapoda</taxon>
        <taxon>Insecta</taxon>
        <taxon>Pterygota</taxon>
        <taxon>Neoptera</taxon>
        <taxon>Endopterygota</taxon>
        <taxon>Lepidoptera</taxon>
        <taxon>Glossata</taxon>
        <taxon>Ditrysia</taxon>
        <taxon>Papilionoidea</taxon>
        <taxon>Nymphalidae</taxon>
        <taxon>Danainae</taxon>
        <taxon>Danaini</taxon>
        <taxon>Danaina</taxon>
        <taxon>Danaus</taxon>
        <taxon>Anosia</taxon>
    </lineage>
</organism>
<sequence length="128" mass="15181">MMITLILTALIMNQVIAESFYYDVVPIDMKELAKNPAELLNFMDCLLDRAPCNDIYKGYREYTPESVRQACRRCTTGQKIFVYLFLLTLKTILPEEYKNFRNKYDPDNIYFDKLEEEVGKFRFAAFTR</sequence>
<protein>
    <submittedName>
        <fullName evidence="2">(African queen) hypothetical protein</fullName>
    </submittedName>
</protein>
<dbReference type="InterPro" id="IPR005055">
    <property type="entry name" value="A10/PebIII"/>
</dbReference>
<dbReference type="InterPro" id="IPR036682">
    <property type="entry name" value="OS_D_A10/PebIII_sf"/>
</dbReference>
<name>A0A8J2QQT9_9NEOP</name>
<feature type="signal peptide" evidence="1">
    <location>
        <begin position="1"/>
        <end position="17"/>
    </location>
</feature>
<dbReference type="EMBL" id="CAKASE010000050">
    <property type="protein sequence ID" value="CAG9563968.1"/>
    <property type="molecule type" value="Genomic_DNA"/>
</dbReference>
<dbReference type="OrthoDB" id="7182126at2759"/>
<dbReference type="Gene3D" id="1.10.2080.10">
    <property type="entry name" value="Insect odorant-binding protein A10/Ejaculatory bulb-specific protein 3"/>
    <property type="match status" value="1"/>
</dbReference>
<dbReference type="PANTHER" id="PTHR11257:SF13">
    <property type="entry name" value="GEO07322P1"/>
    <property type="match status" value="1"/>
</dbReference>
<evidence type="ECO:0000256" key="1">
    <source>
        <dbReference type="SAM" id="SignalP"/>
    </source>
</evidence>
<keyword evidence="3" id="KW-1185">Reference proteome</keyword>
<proteinExistence type="predicted"/>
<comment type="caution">
    <text evidence="2">The sequence shown here is derived from an EMBL/GenBank/DDBJ whole genome shotgun (WGS) entry which is preliminary data.</text>
</comment>
<dbReference type="PANTHER" id="PTHR11257">
    <property type="entry name" value="CHEMOSENSORY PROTEIN-RELATED"/>
    <property type="match status" value="1"/>
</dbReference>
<evidence type="ECO:0000313" key="3">
    <source>
        <dbReference type="Proteomes" id="UP000789524"/>
    </source>
</evidence>
<dbReference type="AlphaFoldDB" id="A0A8J2QQT9"/>
<evidence type="ECO:0000313" key="2">
    <source>
        <dbReference type="EMBL" id="CAG9563968.1"/>
    </source>
</evidence>
<accession>A0A8J2QQT9</accession>
<feature type="chain" id="PRO_5035291351" evidence="1">
    <location>
        <begin position="18"/>
        <end position="128"/>
    </location>
</feature>
<dbReference type="SUPFAM" id="SSF100910">
    <property type="entry name" value="Chemosensory protein Csp2"/>
    <property type="match status" value="1"/>
</dbReference>
<keyword evidence="1" id="KW-0732">Signal</keyword>
<dbReference type="Pfam" id="PF03392">
    <property type="entry name" value="OS-D"/>
    <property type="match status" value="1"/>
</dbReference>
<dbReference type="Proteomes" id="UP000789524">
    <property type="component" value="Unassembled WGS sequence"/>
</dbReference>
<gene>
    <name evidence="2" type="ORF">DCHRY22_LOCUS5032</name>
</gene>